<sequence length="144" mass="15066">MTHGDADDDARVPRPRSGGLADAVPITSRGASRSRSGGTAVLDGLAPPWLRMPTAGSARPSSHPQVRPVTLLASRRAAAVTAAVTAPEPAPVPLGARPRIVEEPSILGLSRRTRSRIGSRLFTLFFVAVFTLIAVQMVVEILSG</sequence>
<organism evidence="3 4">
    <name type="scientific">Pseudonocardia broussonetiae</name>
    <dbReference type="NCBI Taxonomy" id="2736640"/>
    <lineage>
        <taxon>Bacteria</taxon>
        <taxon>Bacillati</taxon>
        <taxon>Actinomycetota</taxon>
        <taxon>Actinomycetes</taxon>
        <taxon>Pseudonocardiales</taxon>
        <taxon>Pseudonocardiaceae</taxon>
        <taxon>Pseudonocardia</taxon>
    </lineage>
</organism>
<evidence type="ECO:0000256" key="2">
    <source>
        <dbReference type="SAM" id="Phobius"/>
    </source>
</evidence>
<feature type="region of interest" description="Disordered" evidence="1">
    <location>
        <begin position="1"/>
        <end position="47"/>
    </location>
</feature>
<feature type="transmembrane region" description="Helical" evidence="2">
    <location>
        <begin position="121"/>
        <end position="139"/>
    </location>
</feature>
<feature type="compositionally biased region" description="Low complexity" evidence="1">
    <location>
        <begin position="27"/>
        <end position="40"/>
    </location>
</feature>
<gene>
    <name evidence="3" type="ORF">HOP40_08705</name>
</gene>
<evidence type="ECO:0000313" key="3">
    <source>
        <dbReference type="EMBL" id="QJY45872.1"/>
    </source>
</evidence>
<dbReference type="RefSeq" id="WP_172156476.1">
    <property type="nucleotide sequence ID" value="NZ_CP053564.1"/>
</dbReference>
<reference evidence="3 4" key="1">
    <citation type="submission" date="2020-05" db="EMBL/GenBank/DDBJ databases">
        <authorList>
            <person name="Mo P."/>
        </authorList>
    </citation>
    <scope>NUCLEOTIDE SEQUENCE [LARGE SCALE GENOMIC DNA]</scope>
    <source>
        <strain evidence="3 4">Gen01</strain>
    </source>
</reference>
<dbReference type="KEGG" id="pbro:HOP40_08705"/>
<evidence type="ECO:0000313" key="4">
    <source>
        <dbReference type="Proteomes" id="UP000505377"/>
    </source>
</evidence>
<accession>A0A6M6JGN3</accession>
<dbReference type="Proteomes" id="UP000505377">
    <property type="component" value="Chromosome"/>
</dbReference>
<keyword evidence="2" id="KW-0472">Membrane</keyword>
<protein>
    <submittedName>
        <fullName evidence="3">Uncharacterized protein</fullName>
    </submittedName>
</protein>
<keyword evidence="4" id="KW-1185">Reference proteome</keyword>
<proteinExistence type="predicted"/>
<dbReference type="AlphaFoldDB" id="A0A6M6JGN3"/>
<keyword evidence="2" id="KW-1133">Transmembrane helix</keyword>
<evidence type="ECO:0000256" key="1">
    <source>
        <dbReference type="SAM" id="MobiDB-lite"/>
    </source>
</evidence>
<dbReference type="EMBL" id="CP053564">
    <property type="protein sequence ID" value="QJY45872.1"/>
    <property type="molecule type" value="Genomic_DNA"/>
</dbReference>
<name>A0A6M6JGN3_9PSEU</name>
<keyword evidence="2" id="KW-0812">Transmembrane</keyword>